<dbReference type="EMBL" id="CAOQHR010000012">
    <property type="protein sequence ID" value="CAI6341870.1"/>
    <property type="molecule type" value="Genomic_DNA"/>
</dbReference>
<evidence type="ECO:0000313" key="1">
    <source>
        <dbReference type="EMBL" id="CAI6341870.1"/>
    </source>
</evidence>
<comment type="caution">
    <text evidence="1">The sequence shown here is derived from an EMBL/GenBank/DDBJ whole genome shotgun (WGS) entry which is preliminary data.</text>
</comment>
<sequence length="50" mass="5698">MIVFGIRNLWHYIVELSGRANVQLQLHITKLLGDFPVLAERKLVDNVAVP</sequence>
<protein>
    <submittedName>
        <fullName evidence="1">Uncharacterized protein</fullName>
    </submittedName>
</protein>
<organism evidence="1 2">
    <name type="scientific">Periconia digitata</name>
    <dbReference type="NCBI Taxonomy" id="1303443"/>
    <lineage>
        <taxon>Eukaryota</taxon>
        <taxon>Fungi</taxon>
        <taxon>Dikarya</taxon>
        <taxon>Ascomycota</taxon>
        <taxon>Pezizomycotina</taxon>
        <taxon>Dothideomycetes</taxon>
        <taxon>Pleosporomycetidae</taxon>
        <taxon>Pleosporales</taxon>
        <taxon>Massarineae</taxon>
        <taxon>Periconiaceae</taxon>
        <taxon>Periconia</taxon>
    </lineage>
</organism>
<evidence type="ECO:0000313" key="2">
    <source>
        <dbReference type="Proteomes" id="UP001152607"/>
    </source>
</evidence>
<gene>
    <name evidence="1" type="ORF">PDIGIT_LOCUS15070</name>
</gene>
<name>A0A9W4XV52_9PLEO</name>
<accession>A0A9W4XV52</accession>
<dbReference type="Proteomes" id="UP001152607">
    <property type="component" value="Unassembled WGS sequence"/>
</dbReference>
<keyword evidence="2" id="KW-1185">Reference proteome</keyword>
<dbReference type="AlphaFoldDB" id="A0A9W4XV52"/>
<reference evidence="1" key="1">
    <citation type="submission" date="2023-01" db="EMBL/GenBank/DDBJ databases">
        <authorList>
            <person name="Van Ghelder C."/>
            <person name="Rancurel C."/>
        </authorList>
    </citation>
    <scope>NUCLEOTIDE SEQUENCE</scope>
    <source>
        <strain evidence="1">CNCM I-4278</strain>
    </source>
</reference>
<proteinExistence type="predicted"/>